<proteinExistence type="predicted"/>
<name>A0A8D9PDV6_9CAUD</name>
<sequence>MEPLIKQYGHDAIDGGRYSLDTVDDCIELANCIKALPTEDVAPVVRCKDCEYS</sequence>
<organism evidence="1">
    <name type="scientific">Myoviridae sp. ctjz83</name>
    <dbReference type="NCBI Taxonomy" id="2826083"/>
    <lineage>
        <taxon>Viruses</taxon>
        <taxon>Duplodnaviria</taxon>
        <taxon>Heunggongvirae</taxon>
        <taxon>Uroviricota</taxon>
        <taxon>Caudoviricetes</taxon>
    </lineage>
</organism>
<accession>A0A8D9PDV6</accession>
<protein>
    <submittedName>
        <fullName evidence="1">Uncharacterized protein</fullName>
    </submittedName>
</protein>
<reference evidence="1" key="1">
    <citation type="journal article" date="2021" name="Proc. Natl. Acad. Sci. U.S.A.">
        <title>A Catalog of Tens of Thousands of Viruses from Human Metagenomes Reveals Hidden Associations with Chronic Diseases.</title>
        <authorList>
            <person name="Tisza M.J."/>
            <person name="Buck C.B."/>
        </authorList>
    </citation>
    <scope>NUCLEOTIDE SEQUENCE</scope>
    <source>
        <strain evidence="1">Ctjz83</strain>
    </source>
</reference>
<dbReference type="EMBL" id="BK014725">
    <property type="protein sequence ID" value="DAD55458.1"/>
    <property type="molecule type" value="Genomic_DNA"/>
</dbReference>
<evidence type="ECO:0000313" key="1">
    <source>
        <dbReference type="EMBL" id="DAD55458.1"/>
    </source>
</evidence>